<dbReference type="EMBL" id="NUSP01000001">
    <property type="protein sequence ID" value="PHD63552.1"/>
    <property type="molecule type" value="Genomic_DNA"/>
</dbReference>
<dbReference type="PANTHER" id="PTHR41317">
    <property type="entry name" value="PD-(D_E)XK NUCLEASE FAMILY TRANSPOSASE"/>
    <property type="match status" value="1"/>
</dbReference>
<dbReference type="AlphaFoldDB" id="A0A2C4QGJ5"/>
<dbReference type="InterPro" id="IPR010106">
    <property type="entry name" value="RpnA"/>
</dbReference>
<dbReference type="Pfam" id="PF12784">
    <property type="entry name" value="PDDEXK_2"/>
    <property type="match status" value="1"/>
</dbReference>
<dbReference type="Proteomes" id="UP000223364">
    <property type="component" value="Unassembled WGS sequence"/>
</dbReference>
<comment type="caution">
    <text evidence="1">The sequence shown here is derived from an EMBL/GenBank/DDBJ whole genome shotgun (WGS) entry which is preliminary data.</text>
</comment>
<evidence type="ECO:0000313" key="2">
    <source>
        <dbReference type="Proteomes" id="UP000223364"/>
    </source>
</evidence>
<reference evidence="1 2" key="1">
    <citation type="submission" date="2017-09" db="EMBL/GenBank/DDBJ databases">
        <title>Large-scale bioinformatics analysis of Bacillus genomes uncovers conserved roles of natural products in bacterial physiology.</title>
        <authorList>
            <consortium name="Agbiome Team Llc"/>
            <person name="Bleich R.M."/>
            <person name="Grubbs K.J."/>
            <person name="Santa Maria K.C."/>
            <person name="Allen S.E."/>
            <person name="Farag S."/>
            <person name="Shank E.A."/>
            <person name="Bowers A."/>
        </authorList>
    </citation>
    <scope>NUCLEOTIDE SEQUENCE [LARGE SCALE GENOMIC DNA]</scope>
    <source>
        <strain evidence="1 2">AFS044295</strain>
    </source>
</reference>
<protein>
    <submittedName>
        <fullName evidence="1">ATPase</fullName>
    </submittedName>
</protein>
<gene>
    <name evidence="1" type="ORF">COF57_00305</name>
</gene>
<accession>A0A2C4QGJ5</accession>
<proteinExistence type="predicted"/>
<dbReference type="RefSeq" id="WP_098814873.1">
    <property type="nucleotide sequence ID" value="NZ_NUSP01000001.1"/>
</dbReference>
<dbReference type="PANTHER" id="PTHR41317:SF1">
    <property type="entry name" value="PD-(D_E)XK NUCLEASE FAMILY TRANSPOSASE"/>
    <property type="match status" value="1"/>
</dbReference>
<evidence type="ECO:0000313" key="1">
    <source>
        <dbReference type="EMBL" id="PHD63552.1"/>
    </source>
</evidence>
<dbReference type="NCBIfam" id="TIGR01784">
    <property type="entry name" value="T_den_put_tspse"/>
    <property type="match status" value="1"/>
</dbReference>
<sequence length="331" mass="38151">MFNQQLVNLRIDFAFKQLFGTNGSEDILIAFLNATLQESLESPIASLQLEDPHLHREYEEDKLSILDISATLNTGTKVNVEIQLNNNHDMMKRSLYYWGKLYTSQLQKGMPYSSLHKTITINLLNFIMFSDHKEFHTTGTLWNSQQQKLLSDDIEIHIVEIPKLTKQWHEEKVNPWKDPFVRWLLLLSANEDEHLTKTLEDIAMNQDPILQKAINKWERMSQDSSFRQAYDAREKVLMDEAAKFAHAETEGMKRGMEKGMEKGLEKGLEKGMEKGLAKGLEQGIEKGRKEGVQQGKIQMIKSMHDLGIPLETIAKASKLSAHEVEHILRHK</sequence>
<organism evidence="1 2">
    <name type="scientific">Bacillus wiedmannii</name>
    <dbReference type="NCBI Taxonomy" id="1890302"/>
    <lineage>
        <taxon>Bacteria</taxon>
        <taxon>Bacillati</taxon>
        <taxon>Bacillota</taxon>
        <taxon>Bacilli</taxon>
        <taxon>Bacillales</taxon>
        <taxon>Bacillaceae</taxon>
        <taxon>Bacillus</taxon>
        <taxon>Bacillus cereus group</taxon>
    </lineage>
</organism>
<name>A0A2C4QGJ5_9BACI</name>